<dbReference type="PANTHER" id="PTHR22100:SF13">
    <property type="entry name" value="WINGS APART-LIKE PROTEIN HOMOLOG"/>
    <property type="match status" value="1"/>
</dbReference>
<keyword evidence="1" id="KW-1185">Reference proteome</keyword>
<dbReference type="GeneID" id="104586447"/>
<dbReference type="InterPro" id="IPR011989">
    <property type="entry name" value="ARM-like"/>
</dbReference>
<dbReference type="OrthoDB" id="78088at2759"/>
<dbReference type="AlphaFoldDB" id="A0A1U8Q083"/>
<name>A0A1U8Q083_NELNU</name>
<dbReference type="OMA" id="CCKTRIC"/>
<dbReference type="RefSeq" id="XP_019051405.1">
    <property type="nucleotide sequence ID" value="XM_019195860.1"/>
</dbReference>
<proteinExistence type="predicted"/>
<evidence type="ECO:0000313" key="2">
    <source>
        <dbReference type="RefSeq" id="XP_019051405.1"/>
    </source>
</evidence>
<protein>
    <submittedName>
        <fullName evidence="2">Uncharacterized protein LOC104586447</fullName>
    </submittedName>
</protein>
<sequence>MEDKVLTTGCKLLALCKNPVIMNDTMKRSDFSSSGIILKVQELLLNCKEIKSSNGDNKEKVKPELSPKWIALSTMEKAFLSMVSLEDMSSTMRRVGGNFKERLQELGGLDSVFDITTNCCSTMEEFLWGVKGLKKFHLAKWDKVCKEKRMGFGNKEIEGLQ</sequence>
<organism evidence="1 2">
    <name type="scientific">Nelumbo nucifera</name>
    <name type="common">Sacred lotus</name>
    <dbReference type="NCBI Taxonomy" id="4432"/>
    <lineage>
        <taxon>Eukaryota</taxon>
        <taxon>Viridiplantae</taxon>
        <taxon>Streptophyta</taxon>
        <taxon>Embryophyta</taxon>
        <taxon>Tracheophyta</taxon>
        <taxon>Spermatophyta</taxon>
        <taxon>Magnoliopsida</taxon>
        <taxon>Proteales</taxon>
        <taxon>Nelumbonaceae</taxon>
        <taxon>Nelumbo</taxon>
    </lineage>
</organism>
<dbReference type="Proteomes" id="UP000189703">
    <property type="component" value="Unplaced"/>
</dbReference>
<reference evidence="2" key="1">
    <citation type="submission" date="2025-08" db="UniProtKB">
        <authorList>
            <consortium name="RefSeq"/>
        </authorList>
    </citation>
    <scope>IDENTIFICATION</scope>
</reference>
<dbReference type="Gene3D" id="1.25.10.10">
    <property type="entry name" value="Leucine-rich Repeat Variant"/>
    <property type="match status" value="1"/>
</dbReference>
<dbReference type="InterPro" id="IPR039874">
    <property type="entry name" value="WAPL"/>
</dbReference>
<dbReference type="KEGG" id="nnu:104586447"/>
<evidence type="ECO:0000313" key="1">
    <source>
        <dbReference type="Proteomes" id="UP000189703"/>
    </source>
</evidence>
<accession>A0A1U8Q083</accession>
<gene>
    <name evidence="2" type="primary">LOC104586447</name>
</gene>
<dbReference type="PANTHER" id="PTHR22100">
    <property type="entry name" value="WINGS APART-LIKE PROTEIN HOMOLOG"/>
    <property type="match status" value="1"/>
</dbReference>
<dbReference type="STRING" id="4432.A0A1U8Q083"/>
<dbReference type="InParanoid" id="A0A1U8Q083"/>